<feature type="domain" description="Tripartite ATP-independent periplasmic transporters DctQ component" evidence="9">
    <location>
        <begin position="23"/>
        <end position="151"/>
    </location>
</feature>
<organism evidence="10">
    <name type="scientific">Enterocloster bolteae</name>
    <dbReference type="NCBI Taxonomy" id="208479"/>
    <lineage>
        <taxon>Bacteria</taxon>
        <taxon>Bacillati</taxon>
        <taxon>Bacillota</taxon>
        <taxon>Clostridia</taxon>
        <taxon>Lachnospirales</taxon>
        <taxon>Lachnospiraceae</taxon>
        <taxon>Enterocloster</taxon>
    </lineage>
</organism>
<dbReference type="PANTHER" id="PTHR35011">
    <property type="entry name" value="2,3-DIKETO-L-GULONATE TRAP TRANSPORTER SMALL PERMEASE PROTEIN YIAM"/>
    <property type="match status" value="1"/>
</dbReference>
<dbReference type="KEGG" id="cbol:CGC65_03440"/>
<evidence type="ECO:0000256" key="8">
    <source>
        <dbReference type="ARBA" id="ARBA00038436"/>
    </source>
</evidence>
<gene>
    <name evidence="10" type="primary">yiaM_3</name>
    <name evidence="10" type="ORF">CBLFYP116_02721</name>
</gene>
<dbReference type="RefSeq" id="WP_002568327.1">
    <property type="nucleotide sequence ID" value="NZ_BAABZS010000001.1"/>
</dbReference>
<dbReference type="InterPro" id="IPR007387">
    <property type="entry name" value="TRAP_DctQ"/>
</dbReference>
<evidence type="ECO:0000256" key="7">
    <source>
        <dbReference type="ARBA" id="ARBA00023136"/>
    </source>
</evidence>
<evidence type="ECO:0000313" key="10">
    <source>
        <dbReference type="EMBL" id="VYT29160.1"/>
    </source>
</evidence>
<comment type="subcellular location">
    <subcellularLocation>
        <location evidence="1">Cell inner membrane</location>
        <topology evidence="1">Multi-pass membrane protein</topology>
    </subcellularLocation>
</comment>
<dbReference type="AlphaFoldDB" id="A0A6N2VGT2"/>
<keyword evidence="3" id="KW-1003">Cell membrane</keyword>
<evidence type="ECO:0000256" key="3">
    <source>
        <dbReference type="ARBA" id="ARBA00022475"/>
    </source>
</evidence>
<dbReference type="GO" id="GO:0022857">
    <property type="term" value="F:transmembrane transporter activity"/>
    <property type="evidence" value="ECO:0007669"/>
    <property type="project" value="TreeGrafter"/>
</dbReference>
<evidence type="ECO:0000256" key="6">
    <source>
        <dbReference type="ARBA" id="ARBA00022989"/>
    </source>
</evidence>
<dbReference type="Pfam" id="PF04290">
    <property type="entry name" value="DctQ"/>
    <property type="match status" value="1"/>
</dbReference>
<name>A0A6N2VGT2_9FIRM</name>
<dbReference type="GO" id="GO:0015740">
    <property type="term" value="P:C4-dicarboxylate transport"/>
    <property type="evidence" value="ECO:0007669"/>
    <property type="project" value="TreeGrafter"/>
</dbReference>
<evidence type="ECO:0000256" key="4">
    <source>
        <dbReference type="ARBA" id="ARBA00022519"/>
    </source>
</evidence>
<comment type="similarity">
    <text evidence="8">Belongs to the TRAP transporter small permease family.</text>
</comment>
<dbReference type="GO" id="GO:0005886">
    <property type="term" value="C:plasma membrane"/>
    <property type="evidence" value="ECO:0007669"/>
    <property type="project" value="UniProtKB-SubCell"/>
</dbReference>
<dbReference type="InterPro" id="IPR055348">
    <property type="entry name" value="DctQ"/>
</dbReference>
<keyword evidence="7" id="KW-0472">Membrane</keyword>
<keyword evidence="5" id="KW-0812">Transmembrane</keyword>
<keyword evidence="6" id="KW-1133">Transmembrane helix</keyword>
<sequence length="157" mass="17720">MKILIKAADFVVAFLLTIAASSMIISMFLQVVFRFVFNSPLYWTEELSRYSFIYIVFIGAAWAGKQGMHLGVDYFTSKLPEQAVRRLAVIIDLLVLVFSAVIVIVGAQVIPINFKQFSPALNVPMGAVYAAIPMGFLLLFIYYLDHLMEDLGMRRQL</sequence>
<evidence type="ECO:0000256" key="1">
    <source>
        <dbReference type="ARBA" id="ARBA00004429"/>
    </source>
</evidence>
<protein>
    <submittedName>
        <fullName evidence="10">2,3-diketo-L-gulonate TRAP transporter small permease protein YiaM</fullName>
    </submittedName>
</protein>
<keyword evidence="4" id="KW-0997">Cell inner membrane</keyword>
<accession>A0A6N2VGT2</accession>
<proteinExistence type="inferred from homology"/>
<keyword evidence="2" id="KW-0813">Transport</keyword>
<dbReference type="GeneID" id="23115819"/>
<evidence type="ECO:0000259" key="9">
    <source>
        <dbReference type="Pfam" id="PF04290"/>
    </source>
</evidence>
<evidence type="ECO:0000256" key="2">
    <source>
        <dbReference type="ARBA" id="ARBA00022448"/>
    </source>
</evidence>
<evidence type="ECO:0000256" key="5">
    <source>
        <dbReference type="ARBA" id="ARBA00022692"/>
    </source>
</evidence>
<reference evidence="10" key="1">
    <citation type="submission" date="2019-11" db="EMBL/GenBank/DDBJ databases">
        <authorList>
            <person name="Feng L."/>
        </authorList>
    </citation>
    <scope>NUCLEOTIDE SEQUENCE</scope>
    <source>
        <strain evidence="10">CbolteaeLFYP116</strain>
    </source>
</reference>
<dbReference type="PANTHER" id="PTHR35011:SF2">
    <property type="entry name" value="2,3-DIKETO-L-GULONATE TRAP TRANSPORTER SMALL PERMEASE PROTEIN YIAM"/>
    <property type="match status" value="1"/>
</dbReference>
<dbReference type="EMBL" id="CACRTF010000014">
    <property type="protein sequence ID" value="VYT29160.1"/>
    <property type="molecule type" value="Genomic_DNA"/>
</dbReference>